<dbReference type="Proteomes" id="UP001169764">
    <property type="component" value="Unassembled WGS sequence"/>
</dbReference>
<dbReference type="Pfam" id="PF00484">
    <property type="entry name" value="Pro_CA"/>
    <property type="match status" value="1"/>
</dbReference>
<dbReference type="InterPro" id="IPR001765">
    <property type="entry name" value="Carbonic_anhydrase"/>
</dbReference>
<evidence type="ECO:0000256" key="4">
    <source>
        <dbReference type="ARBA" id="ARBA00022723"/>
    </source>
</evidence>
<comment type="function">
    <text evidence="8">Reversible hydration of carbon dioxide.</text>
</comment>
<evidence type="ECO:0000256" key="6">
    <source>
        <dbReference type="ARBA" id="ARBA00023239"/>
    </source>
</evidence>
<evidence type="ECO:0000256" key="8">
    <source>
        <dbReference type="RuleBase" id="RU003956"/>
    </source>
</evidence>
<evidence type="ECO:0000256" key="1">
    <source>
        <dbReference type="ARBA" id="ARBA00001947"/>
    </source>
</evidence>
<evidence type="ECO:0000256" key="5">
    <source>
        <dbReference type="ARBA" id="ARBA00022833"/>
    </source>
</evidence>
<proteinExistence type="inferred from homology"/>
<evidence type="ECO:0000256" key="7">
    <source>
        <dbReference type="ARBA" id="ARBA00048348"/>
    </source>
</evidence>
<dbReference type="PANTHER" id="PTHR11002">
    <property type="entry name" value="CARBONIC ANHYDRASE"/>
    <property type="match status" value="1"/>
</dbReference>
<dbReference type="EC" id="4.2.1.1" evidence="3 8"/>
<keyword evidence="10" id="KW-1185">Reference proteome</keyword>
<sequence length="216" mass="23289">MSDEPNDFDRLLQGYRRFRSGDWASERARWSELAEGQSPKVMIIACSDSRVDPTVIFDTAPGEMFVVRNVANLVPPFERDNGRHGVSAALEFALNQLEVPEIVVMGHGACGGVKAAMSQAFVGKAPGEGGFIAHWVDLLDDARDRIVAEHGEGDEAVHALELESVKVSLANLRSFPCVPEREAAGTLTLRGAYFAIADGKLHLLDEASGVFAPVAT</sequence>
<dbReference type="PROSITE" id="PS00705">
    <property type="entry name" value="PROK_CO2_ANHYDRASE_2"/>
    <property type="match status" value="1"/>
</dbReference>
<keyword evidence="5 8" id="KW-0862">Zinc</keyword>
<dbReference type="InterPro" id="IPR015892">
    <property type="entry name" value="Carbonic_anhydrase_CS"/>
</dbReference>
<accession>A0ABT8Y5C4</accession>
<evidence type="ECO:0000256" key="3">
    <source>
        <dbReference type="ARBA" id="ARBA00012925"/>
    </source>
</evidence>
<dbReference type="SUPFAM" id="SSF53056">
    <property type="entry name" value="beta-carbonic anhydrase, cab"/>
    <property type="match status" value="1"/>
</dbReference>
<dbReference type="Gene3D" id="3.40.1050.10">
    <property type="entry name" value="Carbonic anhydrase"/>
    <property type="match status" value="1"/>
</dbReference>
<comment type="catalytic activity">
    <reaction evidence="7 8">
        <text>hydrogencarbonate + H(+) = CO2 + H2O</text>
        <dbReference type="Rhea" id="RHEA:10748"/>
        <dbReference type="ChEBI" id="CHEBI:15377"/>
        <dbReference type="ChEBI" id="CHEBI:15378"/>
        <dbReference type="ChEBI" id="CHEBI:16526"/>
        <dbReference type="ChEBI" id="CHEBI:17544"/>
        <dbReference type="EC" id="4.2.1.1"/>
    </reaction>
</comment>
<dbReference type="PROSITE" id="PS00704">
    <property type="entry name" value="PROK_CO2_ANHYDRASE_1"/>
    <property type="match status" value="1"/>
</dbReference>
<name>A0ABT8Y5C4_9SPHN</name>
<dbReference type="InterPro" id="IPR036874">
    <property type="entry name" value="Carbonic_anhydrase_sf"/>
</dbReference>
<evidence type="ECO:0000256" key="2">
    <source>
        <dbReference type="ARBA" id="ARBA00006217"/>
    </source>
</evidence>
<comment type="similarity">
    <text evidence="2 8">Belongs to the beta-class carbonic anhydrase family.</text>
</comment>
<organism evidence="9 10">
    <name type="scientific">Sphingomonas natans</name>
    <dbReference type="NCBI Taxonomy" id="3063330"/>
    <lineage>
        <taxon>Bacteria</taxon>
        <taxon>Pseudomonadati</taxon>
        <taxon>Pseudomonadota</taxon>
        <taxon>Alphaproteobacteria</taxon>
        <taxon>Sphingomonadales</taxon>
        <taxon>Sphingomonadaceae</taxon>
        <taxon>Sphingomonas</taxon>
    </lineage>
</organism>
<dbReference type="CDD" id="cd00884">
    <property type="entry name" value="beta_CA_cladeB"/>
    <property type="match status" value="1"/>
</dbReference>
<keyword evidence="4" id="KW-0479">Metal-binding</keyword>
<dbReference type="InterPro" id="IPR045066">
    <property type="entry name" value="Beta_CA_cladeB"/>
</dbReference>
<evidence type="ECO:0000313" key="9">
    <source>
        <dbReference type="EMBL" id="MDO6413113.1"/>
    </source>
</evidence>
<comment type="caution">
    <text evidence="9">The sequence shown here is derived from an EMBL/GenBank/DDBJ whole genome shotgun (WGS) entry which is preliminary data.</text>
</comment>
<dbReference type="GO" id="GO:0004089">
    <property type="term" value="F:carbonate dehydratase activity"/>
    <property type="evidence" value="ECO:0007669"/>
    <property type="project" value="UniProtKB-EC"/>
</dbReference>
<reference evidence="9" key="1">
    <citation type="submission" date="2023-07" db="EMBL/GenBank/DDBJ databases">
        <authorList>
            <person name="Kim M."/>
        </authorList>
    </citation>
    <scope>NUCLEOTIDE SEQUENCE</scope>
    <source>
        <strain evidence="9">BIUV-7</strain>
    </source>
</reference>
<gene>
    <name evidence="9" type="ORF">Q4F19_01845</name>
</gene>
<protein>
    <recommendedName>
        <fullName evidence="3 8">Carbonic anhydrase</fullName>
        <ecNumber evidence="3 8">4.2.1.1</ecNumber>
    </recommendedName>
    <alternativeName>
        <fullName evidence="8">Carbonate dehydratase</fullName>
    </alternativeName>
</protein>
<dbReference type="EMBL" id="JAUOTP010000001">
    <property type="protein sequence ID" value="MDO6413113.1"/>
    <property type="molecule type" value="Genomic_DNA"/>
</dbReference>
<dbReference type="PANTHER" id="PTHR11002:SF76">
    <property type="entry name" value="CARBONIC ANHYDRASE"/>
    <property type="match status" value="1"/>
</dbReference>
<keyword evidence="6 8" id="KW-0456">Lyase</keyword>
<dbReference type="SMART" id="SM00947">
    <property type="entry name" value="Pro_CA"/>
    <property type="match status" value="1"/>
</dbReference>
<dbReference type="RefSeq" id="WP_303539432.1">
    <property type="nucleotide sequence ID" value="NZ_JAUOTP010000001.1"/>
</dbReference>
<comment type="cofactor">
    <cofactor evidence="1">
        <name>Zn(2+)</name>
        <dbReference type="ChEBI" id="CHEBI:29105"/>
    </cofactor>
</comment>
<evidence type="ECO:0000313" key="10">
    <source>
        <dbReference type="Proteomes" id="UP001169764"/>
    </source>
</evidence>